<dbReference type="GO" id="GO:0005524">
    <property type="term" value="F:ATP binding"/>
    <property type="evidence" value="ECO:0007669"/>
    <property type="project" value="UniProtKB-KW"/>
</dbReference>
<dbReference type="Gene3D" id="3.30.70.590">
    <property type="entry name" value="Poly(A) polymerase predicted RNA binding domain"/>
    <property type="match status" value="1"/>
</dbReference>
<evidence type="ECO:0000313" key="16">
    <source>
        <dbReference type="EMBL" id="CDH49471.1"/>
    </source>
</evidence>
<dbReference type="CDD" id="cd05402">
    <property type="entry name" value="NT_PAP_TUTase"/>
    <property type="match status" value="1"/>
</dbReference>
<evidence type="ECO:0000313" key="17">
    <source>
        <dbReference type="Proteomes" id="UP000027586"/>
    </source>
</evidence>
<evidence type="ECO:0000256" key="9">
    <source>
        <dbReference type="ARBA" id="ARBA00022741"/>
    </source>
</evidence>
<dbReference type="EC" id="2.7.7.19" evidence="5"/>
<evidence type="ECO:0000256" key="11">
    <source>
        <dbReference type="ARBA" id="ARBA00022842"/>
    </source>
</evidence>
<dbReference type="AlphaFoldDB" id="A0A068RKI1"/>
<evidence type="ECO:0000256" key="1">
    <source>
        <dbReference type="ARBA" id="ARBA00001936"/>
    </source>
</evidence>
<dbReference type="InterPro" id="IPR048840">
    <property type="entry name" value="PolA_pol_NTPase"/>
</dbReference>
<dbReference type="Gene3D" id="1.10.1410.10">
    <property type="match status" value="1"/>
</dbReference>
<dbReference type="SUPFAM" id="SSF81631">
    <property type="entry name" value="PAP/OAS1 substrate-binding domain"/>
    <property type="match status" value="1"/>
</dbReference>
<dbReference type="GO" id="GO:1990817">
    <property type="term" value="F:poly(A) RNA polymerase activity"/>
    <property type="evidence" value="ECO:0007669"/>
    <property type="project" value="UniProtKB-EC"/>
</dbReference>
<evidence type="ECO:0000256" key="6">
    <source>
        <dbReference type="ARBA" id="ARBA00022664"/>
    </source>
</evidence>
<dbReference type="GO" id="GO:0046872">
    <property type="term" value="F:metal ion binding"/>
    <property type="evidence" value="ECO:0007669"/>
    <property type="project" value="UniProtKB-KW"/>
</dbReference>
<dbReference type="Pfam" id="PF04928">
    <property type="entry name" value="PAP_central"/>
    <property type="match status" value="1"/>
</dbReference>
<accession>A0A068RKI1</accession>
<dbReference type="Gene3D" id="3.30.460.10">
    <property type="entry name" value="Beta Polymerase, domain 2"/>
    <property type="match status" value="1"/>
</dbReference>
<dbReference type="GO" id="GO:0003723">
    <property type="term" value="F:RNA binding"/>
    <property type="evidence" value="ECO:0007669"/>
    <property type="project" value="InterPro"/>
</dbReference>
<dbReference type="STRING" id="1263082.A0A068RKI1"/>
<name>A0A068RKI1_9FUNG</name>
<evidence type="ECO:0000256" key="10">
    <source>
        <dbReference type="ARBA" id="ARBA00022840"/>
    </source>
</evidence>
<proteinExistence type="inferred from homology"/>
<evidence type="ECO:0000256" key="2">
    <source>
        <dbReference type="ARBA" id="ARBA00001946"/>
    </source>
</evidence>
<feature type="domain" description="Poly(A) polymerase nucleotidyltransferase" evidence="15">
    <location>
        <begin position="3"/>
        <end position="176"/>
    </location>
</feature>
<dbReference type="GO" id="GO:0006397">
    <property type="term" value="P:mRNA processing"/>
    <property type="evidence" value="ECO:0007669"/>
    <property type="project" value="UniProtKB-KW"/>
</dbReference>
<comment type="subcellular location">
    <subcellularLocation>
        <location evidence="3">Nucleus</location>
    </subcellularLocation>
</comment>
<dbReference type="InterPro" id="IPR007010">
    <property type="entry name" value="PolA_pol_RNA-bd_dom"/>
</dbReference>
<keyword evidence="6" id="KW-0507">mRNA processing</keyword>
<keyword evidence="10" id="KW-0067">ATP-binding</keyword>
<evidence type="ECO:0000256" key="7">
    <source>
        <dbReference type="ARBA" id="ARBA00022679"/>
    </source>
</evidence>
<evidence type="ECO:0000256" key="5">
    <source>
        <dbReference type="ARBA" id="ARBA00012388"/>
    </source>
</evidence>
<keyword evidence="17" id="KW-1185">Reference proteome</keyword>
<comment type="similarity">
    <text evidence="4">Belongs to the poly(A) polymerase family.</text>
</comment>
<dbReference type="VEuPathDB" id="FungiDB:LCOR_01213.1"/>
<keyword evidence="11" id="KW-0460">Magnesium</keyword>
<keyword evidence="8" id="KW-0479">Metal-binding</keyword>
<keyword evidence="12" id="KW-0539">Nucleus</keyword>
<keyword evidence="7" id="KW-0808">Transferase</keyword>
<evidence type="ECO:0000256" key="3">
    <source>
        <dbReference type="ARBA" id="ARBA00004123"/>
    </source>
</evidence>
<feature type="domain" description="Poly(A) polymerase RNA-binding" evidence="13">
    <location>
        <begin position="334"/>
        <end position="485"/>
    </location>
</feature>
<evidence type="ECO:0000256" key="8">
    <source>
        <dbReference type="ARBA" id="ARBA00022723"/>
    </source>
</evidence>
<sequence>MDANKNIQSYLSRHHITENRQETERRARALQQLRGLIPELIARITQNTSVKRDDFECQLQPFGSYGLGGYITGADIDLVFLGAAPIRRKQFFNTFPHLLKRTSRVANVEVIRRTAVPIIKFVYDGFSIDISFANLKANTVPAGINLLDDNLLYDLDPVCVASLDGPRTQQFIMNSVRRQHVPAFQIALQVIKYWASQRCLYGKQIGYLNGSTWTFLLLKTYLLSNLDAPMTAETLISAFFNTWSKWDWRHPVMLTKTIPTLGNKSPDYQTMTDFQDAYMPIVSPCYPVCSAAPFVTKSTRQVIVQELQRARDIVDYAMGDTDLMLDLLFHKMAFFNRFHHFLQITITAETLKSKDTWIRKMACNIPMFLQMLESNPQLAQIHPYTKVYSQLFHYRTDQGRMALEDGNLEQESDYRAGTLKPGSLHVVCYLIGLKPQIHDGYPVIDIFQPVDDFLRELDGKRNEKDQDVTFAVKAIKRKEVPDWIRTYDQ</sequence>
<dbReference type="PANTHER" id="PTHR10682">
    <property type="entry name" value="POLY A POLYMERASE"/>
    <property type="match status" value="1"/>
</dbReference>
<dbReference type="SUPFAM" id="SSF81301">
    <property type="entry name" value="Nucleotidyltransferase"/>
    <property type="match status" value="1"/>
</dbReference>
<dbReference type="GO" id="GO:0005634">
    <property type="term" value="C:nucleus"/>
    <property type="evidence" value="ECO:0007669"/>
    <property type="project" value="UniProtKB-SubCell"/>
</dbReference>
<dbReference type="SUPFAM" id="SSF55003">
    <property type="entry name" value="PAP/Archaeal CCA-adding enzyme, C-terminal domain"/>
    <property type="match status" value="1"/>
</dbReference>
<evidence type="ECO:0000259" key="13">
    <source>
        <dbReference type="Pfam" id="PF04926"/>
    </source>
</evidence>
<evidence type="ECO:0000256" key="4">
    <source>
        <dbReference type="ARBA" id="ARBA00010912"/>
    </source>
</evidence>
<protein>
    <recommendedName>
        <fullName evidence="5">polynucleotide adenylyltransferase</fullName>
        <ecNumber evidence="5">2.7.7.19</ecNumber>
    </recommendedName>
</protein>
<evidence type="ECO:0000259" key="15">
    <source>
        <dbReference type="Pfam" id="PF20750"/>
    </source>
</evidence>
<dbReference type="Pfam" id="PF20750">
    <property type="entry name" value="PAP_NTPase"/>
    <property type="match status" value="1"/>
</dbReference>
<dbReference type="Proteomes" id="UP000027586">
    <property type="component" value="Unassembled WGS sequence"/>
</dbReference>
<evidence type="ECO:0000256" key="12">
    <source>
        <dbReference type="ARBA" id="ARBA00023242"/>
    </source>
</evidence>
<comment type="cofactor">
    <cofactor evidence="2">
        <name>Mg(2+)</name>
        <dbReference type="ChEBI" id="CHEBI:18420"/>
    </cofactor>
</comment>
<dbReference type="InterPro" id="IPR011068">
    <property type="entry name" value="NuclTrfase_I-like_C"/>
</dbReference>
<dbReference type="OrthoDB" id="10263155at2759"/>
<keyword evidence="9" id="KW-0547">Nucleotide-binding</keyword>
<dbReference type="InterPro" id="IPR043519">
    <property type="entry name" value="NT_sf"/>
</dbReference>
<dbReference type="Pfam" id="PF04926">
    <property type="entry name" value="PAP_RNA-bind"/>
    <property type="match status" value="1"/>
</dbReference>
<organism evidence="16 17">
    <name type="scientific">Lichtheimia corymbifera JMRC:FSU:9682</name>
    <dbReference type="NCBI Taxonomy" id="1263082"/>
    <lineage>
        <taxon>Eukaryota</taxon>
        <taxon>Fungi</taxon>
        <taxon>Fungi incertae sedis</taxon>
        <taxon>Mucoromycota</taxon>
        <taxon>Mucoromycotina</taxon>
        <taxon>Mucoromycetes</taxon>
        <taxon>Mucorales</taxon>
        <taxon>Lichtheimiaceae</taxon>
        <taxon>Lichtheimia</taxon>
    </lineage>
</organism>
<gene>
    <name evidence="16" type="ORF">LCOR_01213.1</name>
</gene>
<reference evidence="16" key="1">
    <citation type="submission" date="2013-08" db="EMBL/GenBank/DDBJ databases">
        <title>Gene expansion shapes genome architecture in the human pathogen Lichtheimia corymbifera: an evolutionary genomics analysis in the ancient terrestrial Mucorales (Mucoromycotina).</title>
        <authorList>
            <person name="Schwartze V.U."/>
            <person name="Winter S."/>
            <person name="Shelest E."/>
            <person name="Marcet-Houben M."/>
            <person name="Horn F."/>
            <person name="Wehner S."/>
            <person name="Hoffmann K."/>
            <person name="Riege K."/>
            <person name="Sammeth M."/>
            <person name="Nowrousian M."/>
            <person name="Valiante V."/>
            <person name="Linde J."/>
            <person name="Jacobsen I.D."/>
            <person name="Marz M."/>
            <person name="Brakhage A.A."/>
            <person name="Gabaldon T."/>
            <person name="Bocker S."/>
            <person name="Voigt K."/>
        </authorList>
    </citation>
    <scope>NUCLEOTIDE SEQUENCE [LARGE SCALE GENOMIC DNA]</scope>
    <source>
        <strain evidence="16">FSU 9682</strain>
    </source>
</reference>
<evidence type="ECO:0000259" key="14">
    <source>
        <dbReference type="Pfam" id="PF04928"/>
    </source>
</evidence>
<dbReference type="InterPro" id="IPR007012">
    <property type="entry name" value="PolA_pol_cen_dom"/>
</dbReference>
<dbReference type="GO" id="GO:0031123">
    <property type="term" value="P:RNA 3'-end processing"/>
    <property type="evidence" value="ECO:0007669"/>
    <property type="project" value="InterPro"/>
</dbReference>
<feature type="domain" description="Poly(A) polymerase central" evidence="14">
    <location>
        <begin position="184"/>
        <end position="321"/>
    </location>
</feature>
<dbReference type="EMBL" id="CBTN010000003">
    <property type="protein sequence ID" value="CDH49471.1"/>
    <property type="molecule type" value="Genomic_DNA"/>
</dbReference>
<comment type="cofactor">
    <cofactor evidence="1">
        <name>Mn(2+)</name>
        <dbReference type="ChEBI" id="CHEBI:29035"/>
    </cofactor>
</comment>
<comment type="caution">
    <text evidence="16">The sequence shown here is derived from an EMBL/GenBank/DDBJ whole genome shotgun (WGS) entry which is preliminary data.</text>
</comment>
<dbReference type="PANTHER" id="PTHR10682:SF10">
    <property type="entry name" value="POLYNUCLEOTIDE ADENYLYLTRANSFERASE"/>
    <property type="match status" value="1"/>
</dbReference>